<dbReference type="InterPro" id="IPR000089">
    <property type="entry name" value="Biotin_lipoyl"/>
</dbReference>
<dbReference type="GO" id="GO:0005739">
    <property type="term" value="C:mitochondrion"/>
    <property type="evidence" value="ECO:0007669"/>
    <property type="project" value="TreeGrafter"/>
</dbReference>
<keyword evidence="2" id="KW-0450">Lipoyl</keyword>
<evidence type="ECO:0000256" key="1">
    <source>
        <dbReference type="ARBA" id="ARBA00007317"/>
    </source>
</evidence>
<dbReference type="PROSITE" id="PS00189">
    <property type="entry name" value="LIPOYL"/>
    <property type="match status" value="1"/>
</dbReference>
<dbReference type="PANTHER" id="PTHR43416:SF5">
    <property type="entry name" value="DIHYDROLIPOYLLYSINE-RESIDUE SUCCINYLTRANSFERASE COMPONENT OF 2-OXOGLUTARATE DEHYDROGENASE COMPLEX, MITOCHONDRIAL"/>
    <property type="match status" value="1"/>
</dbReference>
<dbReference type="PROSITE" id="PS50968">
    <property type="entry name" value="BIOTINYL_LIPOYL"/>
    <property type="match status" value="1"/>
</dbReference>
<feature type="region of interest" description="Disordered" evidence="4">
    <location>
        <begin position="132"/>
        <end position="187"/>
    </location>
</feature>
<organism evidence="6">
    <name type="scientific">Spongospora subterranea</name>
    <dbReference type="NCBI Taxonomy" id="70186"/>
    <lineage>
        <taxon>Eukaryota</taxon>
        <taxon>Sar</taxon>
        <taxon>Rhizaria</taxon>
        <taxon>Endomyxa</taxon>
        <taxon>Phytomyxea</taxon>
        <taxon>Plasmodiophorida</taxon>
        <taxon>Plasmodiophoridae</taxon>
        <taxon>Spongospora</taxon>
    </lineage>
</organism>
<dbReference type="InterPro" id="IPR011053">
    <property type="entry name" value="Single_hybrid_motif"/>
</dbReference>
<dbReference type="Gene3D" id="2.40.50.100">
    <property type="match status" value="1"/>
</dbReference>
<evidence type="ECO:0000313" key="6">
    <source>
        <dbReference type="EMBL" id="CRZ09549.1"/>
    </source>
</evidence>
<dbReference type="Pfam" id="PF00364">
    <property type="entry name" value="Biotin_lipoyl"/>
    <property type="match status" value="1"/>
</dbReference>
<sequence length="248" mass="26329">MRRLLPFRAVRFAMARYSGHVHAIHTISSSYPSGAVSCFRPRQGVNKWFSSAPGKFTISVPSMGDSITEGEVVELMKGVGDTVETDEVVAILETDKVSVDIRSPQAGVVSEVSAEPGQVVKVGAQIFTLDSGGQATATSSSSAMPSSTTPPSSSTPSPSVVSSDKASSSPLQPVSSISSPPQDDFATTNHAYQPMIQFRYGNDRREPSSMAPTGDLIYIPVPAQYARKYMSQLEIEAVESGGATLFMK</sequence>
<feature type="compositionally biased region" description="Low complexity" evidence="4">
    <location>
        <begin position="135"/>
        <end position="181"/>
    </location>
</feature>
<dbReference type="GO" id="GO:0006099">
    <property type="term" value="P:tricarboxylic acid cycle"/>
    <property type="evidence" value="ECO:0007669"/>
    <property type="project" value="TreeGrafter"/>
</dbReference>
<protein>
    <recommendedName>
        <fullName evidence="5">Lipoyl-binding domain-containing protein</fullName>
    </recommendedName>
</protein>
<evidence type="ECO:0000256" key="4">
    <source>
        <dbReference type="SAM" id="MobiDB-lite"/>
    </source>
</evidence>
<dbReference type="PANTHER" id="PTHR43416">
    <property type="entry name" value="DIHYDROLIPOYLLYSINE-RESIDUE SUCCINYLTRANSFERASE COMPONENT OF 2-OXOGLUTARATE DEHYDROGENASE COMPLEX, MITOCHONDRIAL-RELATED"/>
    <property type="match status" value="1"/>
</dbReference>
<dbReference type="EMBL" id="HACM01009107">
    <property type="protein sequence ID" value="CRZ09549.1"/>
    <property type="molecule type" value="Transcribed_RNA"/>
</dbReference>
<name>A0A0H5RLE7_9EUKA</name>
<proteinExistence type="inferred from homology"/>
<reference evidence="6" key="1">
    <citation type="submission" date="2015-04" db="EMBL/GenBank/DDBJ databases">
        <title>The genome sequence of the plant pathogenic Rhizarian Plasmodiophora brassicae reveals insights in its biotrophic life cycle and the origin of chitin synthesis.</title>
        <authorList>
            <person name="Schwelm A."/>
            <person name="Fogelqvist J."/>
            <person name="Knaust A."/>
            <person name="Julke S."/>
            <person name="Lilja T."/>
            <person name="Dhandapani V."/>
            <person name="Bonilla-Rosso G."/>
            <person name="Karlsson M."/>
            <person name="Shevchenko A."/>
            <person name="Choi S.R."/>
            <person name="Kim H.G."/>
            <person name="Park J.Y."/>
            <person name="Lim Y.P."/>
            <person name="Ludwig-Muller J."/>
            <person name="Dixelius C."/>
        </authorList>
    </citation>
    <scope>NUCLEOTIDE SEQUENCE</scope>
    <source>
        <tissue evidence="6">Potato root galls</tissue>
    </source>
</reference>
<accession>A0A0H5RLE7</accession>
<dbReference type="CDD" id="cd06849">
    <property type="entry name" value="lipoyl_domain"/>
    <property type="match status" value="1"/>
</dbReference>
<dbReference type="AlphaFoldDB" id="A0A0H5RLE7"/>
<evidence type="ECO:0000256" key="3">
    <source>
        <dbReference type="ARBA" id="ARBA00022946"/>
    </source>
</evidence>
<dbReference type="SUPFAM" id="SSF51230">
    <property type="entry name" value="Single hybrid motif"/>
    <property type="match status" value="1"/>
</dbReference>
<dbReference type="GO" id="GO:0004149">
    <property type="term" value="F:dihydrolipoyllysine-residue succinyltransferase activity"/>
    <property type="evidence" value="ECO:0007669"/>
    <property type="project" value="TreeGrafter"/>
</dbReference>
<feature type="domain" description="Lipoyl-binding" evidence="5">
    <location>
        <begin position="55"/>
        <end position="130"/>
    </location>
</feature>
<dbReference type="InterPro" id="IPR050537">
    <property type="entry name" value="2-oxoacid_dehydrogenase"/>
</dbReference>
<evidence type="ECO:0000256" key="2">
    <source>
        <dbReference type="ARBA" id="ARBA00022823"/>
    </source>
</evidence>
<evidence type="ECO:0000259" key="5">
    <source>
        <dbReference type="PROSITE" id="PS50968"/>
    </source>
</evidence>
<keyword evidence="3" id="KW-0809">Transit peptide</keyword>
<dbReference type="InterPro" id="IPR003016">
    <property type="entry name" value="2-oxoA_DH_lipoyl-BS"/>
</dbReference>
<comment type="similarity">
    <text evidence="1">Belongs to the 2-oxoacid dehydrogenase family.</text>
</comment>